<reference evidence="1 2" key="1">
    <citation type="submission" date="2018-04" db="EMBL/GenBank/DDBJ databases">
        <title>Altererythrobacter sp. HME9302 genome sequencing and assembly.</title>
        <authorList>
            <person name="Kang H."/>
            <person name="Kim H."/>
            <person name="Joh K."/>
        </authorList>
    </citation>
    <scope>NUCLEOTIDE SEQUENCE [LARGE SCALE GENOMIC DNA]</scope>
    <source>
        <strain evidence="1 2">HME9302</strain>
    </source>
</reference>
<dbReference type="RefSeq" id="WP_147270750.1">
    <property type="nucleotide sequence ID" value="NZ_QBKA01000002.1"/>
</dbReference>
<evidence type="ECO:0000313" key="1">
    <source>
        <dbReference type="EMBL" id="RDC59386.1"/>
    </source>
</evidence>
<gene>
    <name evidence="1" type="ORF">HME9302_00574</name>
</gene>
<protein>
    <submittedName>
        <fullName evidence="1">Uncharacterized protein</fullName>
    </submittedName>
</protein>
<keyword evidence="2" id="KW-1185">Reference proteome</keyword>
<comment type="caution">
    <text evidence="1">The sequence shown here is derived from an EMBL/GenBank/DDBJ whole genome shotgun (WGS) entry which is preliminary data.</text>
</comment>
<dbReference type="Proteomes" id="UP000253727">
    <property type="component" value="Unassembled WGS sequence"/>
</dbReference>
<sequence length="281" mass="32603">MMVRTYFESTLRWDGEAYGNGRHPDLPWGYWLTSSGNVHGEPPLVDEDGRQWSSVREAFWSGRLGFPDFHYRWVDAVLGFMMSYLAVHDSRFVDQQERIRDIFLGDGHLDQFFSAFMITAGFIKANQDLTPEGRAVLAMLIATRSQEESQNDVGLPWISANRGFIPHRDRTKAADMIAEREIVASRMKNRFAADSIDDCPIVKLVSFKVTDEIPLRSTIWSMSWEDGDRYARDAFYLWLLERIDRWDEWTKMVEARGTRALTEHIMKLAFTDRFPSVDRAA</sequence>
<evidence type="ECO:0000313" key="2">
    <source>
        <dbReference type="Proteomes" id="UP000253727"/>
    </source>
</evidence>
<dbReference type="OrthoDB" id="7402767at2"/>
<name>A0A369Q880_9SPHN</name>
<dbReference type="AlphaFoldDB" id="A0A369Q880"/>
<accession>A0A369Q880</accession>
<dbReference type="EMBL" id="QBKA01000002">
    <property type="protein sequence ID" value="RDC59386.1"/>
    <property type="molecule type" value="Genomic_DNA"/>
</dbReference>
<organism evidence="1 2">
    <name type="scientific">Alteripontixanthobacter maritimus</name>
    <dbReference type="NCBI Taxonomy" id="2161824"/>
    <lineage>
        <taxon>Bacteria</taxon>
        <taxon>Pseudomonadati</taxon>
        <taxon>Pseudomonadota</taxon>
        <taxon>Alphaproteobacteria</taxon>
        <taxon>Sphingomonadales</taxon>
        <taxon>Erythrobacteraceae</taxon>
        <taxon>Alteripontixanthobacter</taxon>
    </lineage>
</organism>
<proteinExistence type="predicted"/>